<evidence type="ECO:0000313" key="2">
    <source>
        <dbReference type="Proteomes" id="UP001058074"/>
    </source>
</evidence>
<comment type="caution">
    <text evidence="1">The sequence shown here is derived from an EMBL/GenBank/DDBJ whole genome shotgun (WGS) entry which is preliminary data.</text>
</comment>
<dbReference type="EMBL" id="BROD01000001">
    <property type="protein sequence ID" value="GKX67428.1"/>
    <property type="molecule type" value="Genomic_DNA"/>
</dbReference>
<dbReference type="Proteomes" id="UP001058074">
    <property type="component" value="Unassembled WGS sequence"/>
</dbReference>
<protein>
    <submittedName>
        <fullName evidence="1">Uncharacterized protein</fullName>
    </submittedName>
</protein>
<evidence type="ECO:0000313" key="1">
    <source>
        <dbReference type="EMBL" id="GKX67428.1"/>
    </source>
</evidence>
<sequence length="57" mass="6318">MEITKRFFKEEEGVATIEIVLILVILIGLVLVFKQQIGALLTKIFTKINNSANSVIG</sequence>
<gene>
    <name evidence="1" type="ORF">rsdtw13_26860</name>
</gene>
<reference evidence="1" key="1">
    <citation type="journal article" date="2025" name="Int. J. Syst. Evol. Microbiol.">
        <title>Inconstantimicrobium mannanitabidum sp. nov., a novel member of the family Clostridiaceae isolated from anoxic soil under the treatment of reductive soil disinfestation.</title>
        <authorList>
            <person name="Ueki A."/>
            <person name="Tonouchi A."/>
            <person name="Honma S."/>
            <person name="Kaku N."/>
            <person name="Ueki K."/>
        </authorList>
    </citation>
    <scope>NUCLEOTIDE SEQUENCE</scope>
    <source>
        <strain evidence="1">TW13</strain>
    </source>
</reference>
<accession>A0ACB5RDT6</accession>
<proteinExistence type="predicted"/>
<name>A0ACB5RDT6_9CLOT</name>
<keyword evidence="2" id="KW-1185">Reference proteome</keyword>
<organism evidence="1 2">
    <name type="scientific">Inconstantimicrobium mannanitabidum</name>
    <dbReference type="NCBI Taxonomy" id="1604901"/>
    <lineage>
        <taxon>Bacteria</taxon>
        <taxon>Bacillati</taxon>
        <taxon>Bacillota</taxon>
        <taxon>Clostridia</taxon>
        <taxon>Eubacteriales</taxon>
        <taxon>Clostridiaceae</taxon>
        <taxon>Inconstantimicrobium</taxon>
    </lineage>
</organism>